<dbReference type="EMBL" id="VSRR010000219">
    <property type="protein sequence ID" value="MPC12479.1"/>
    <property type="molecule type" value="Genomic_DNA"/>
</dbReference>
<comment type="caution">
    <text evidence="1">The sequence shown here is derived from an EMBL/GenBank/DDBJ whole genome shotgun (WGS) entry which is preliminary data.</text>
</comment>
<accession>A0A5B7CSM8</accession>
<dbReference type="Proteomes" id="UP000324222">
    <property type="component" value="Unassembled WGS sequence"/>
</dbReference>
<keyword evidence="2" id="KW-1185">Reference proteome</keyword>
<sequence length="73" mass="8211">MQVWRALSYASALPPPGLIKMTRPGHKVKLHRLTRHGQHLAPPIAALMKTSPPSLYHCLQIDELLTMKYAGDR</sequence>
<evidence type="ECO:0000313" key="2">
    <source>
        <dbReference type="Proteomes" id="UP000324222"/>
    </source>
</evidence>
<gene>
    <name evidence="1" type="ORF">E2C01_005178</name>
</gene>
<dbReference type="AlphaFoldDB" id="A0A5B7CSM8"/>
<protein>
    <submittedName>
        <fullName evidence="1">Uncharacterized protein</fullName>
    </submittedName>
</protein>
<name>A0A5B7CSM8_PORTR</name>
<organism evidence="1 2">
    <name type="scientific">Portunus trituberculatus</name>
    <name type="common">Swimming crab</name>
    <name type="synonym">Neptunus trituberculatus</name>
    <dbReference type="NCBI Taxonomy" id="210409"/>
    <lineage>
        <taxon>Eukaryota</taxon>
        <taxon>Metazoa</taxon>
        <taxon>Ecdysozoa</taxon>
        <taxon>Arthropoda</taxon>
        <taxon>Crustacea</taxon>
        <taxon>Multicrustacea</taxon>
        <taxon>Malacostraca</taxon>
        <taxon>Eumalacostraca</taxon>
        <taxon>Eucarida</taxon>
        <taxon>Decapoda</taxon>
        <taxon>Pleocyemata</taxon>
        <taxon>Brachyura</taxon>
        <taxon>Eubrachyura</taxon>
        <taxon>Portunoidea</taxon>
        <taxon>Portunidae</taxon>
        <taxon>Portuninae</taxon>
        <taxon>Portunus</taxon>
    </lineage>
</organism>
<reference evidence="1 2" key="1">
    <citation type="submission" date="2019-05" db="EMBL/GenBank/DDBJ databases">
        <title>Another draft genome of Portunus trituberculatus and its Hox gene families provides insights of decapod evolution.</title>
        <authorList>
            <person name="Jeong J.-H."/>
            <person name="Song I."/>
            <person name="Kim S."/>
            <person name="Choi T."/>
            <person name="Kim D."/>
            <person name="Ryu S."/>
            <person name="Kim W."/>
        </authorList>
    </citation>
    <scope>NUCLEOTIDE SEQUENCE [LARGE SCALE GENOMIC DNA]</scope>
    <source>
        <tissue evidence="1">Muscle</tissue>
    </source>
</reference>
<evidence type="ECO:0000313" key="1">
    <source>
        <dbReference type="EMBL" id="MPC12479.1"/>
    </source>
</evidence>
<proteinExistence type="predicted"/>